<dbReference type="OrthoDB" id="8907274at2759"/>
<dbReference type="EMBL" id="CAJGYM010000019">
    <property type="protein sequence ID" value="CAD6191102.1"/>
    <property type="molecule type" value="Genomic_DNA"/>
</dbReference>
<feature type="transmembrane region" description="Helical" evidence="6">
    <location>
        <begin position="215"/>
        <end position="237"/>
    </location>
</feature>
<accession>A0A8S1H7E0</accession>
<dbReference type="SUPFAM" id="SSF48317">
    <property type="entry name" value="Acid phosphatase/Vanadium-dependent haloperoxidase"/>
    <property type="match status" value="1"/>
</dbReference>
<dbReference type="GO" id="GO:0006644">
    <property type="term" value="P:phospholipid metabolic process"/>
    <property type="evidence" value="ECO:0007669"/>
    <property type="project" value="InterPro"/>
</dbReference>
<feature type="transmembrane region" description="Helical" evidence="6">
    <location>
        <begin position="190"/>
        <end position="209"/>
    </location>
</feature>
<dbReference type="PANTHER" id="PTHR10165">
    <property type="entry name" value="LIPID PHOSPHATE PHOSPHATASE"/>
    <property type="match status" value="1"/>
</dbReference>
<feature type="domain" description="Phosphatidic acid phosphatase type 2/haloperoxidase" evidence="7">
    <location>
        <begin position="95"/>
        <end position="233"/>
    </location>
</feature>
<dbReference type="Gene3D" id="1.20.144.10">
    <property type="entry name" value="Phosphatidic acid phosphatase type 2/haloperoxidase"/>
    <property type="match status" value="1"/>
</dbReference>
<protein>
    <recommendedName>
        <fullName evidence="7">Phosphatidic acid phosphatase type 2/haloperoxidase domain-containing protein</fullName>
    </recommendedName>
</protein>
<evidence type="ECO:0000313" key="8">
    <source>
        <dbReference type="EMBL" id="CAD6191102.1"/>
    </source>
</evidence>
<dbReference type="InterPro" id="IPR043216">
    <property type="entry name" value="PAP-like"/>
</dbReference>
<dbReference type="PANTHER" id="PTHR10165:SF201">
    <property type="entry name" value="PHOSPHATIDIC ACID PHOSPHATASE TYPE 2_HALOPEROXIDASE DOMAIN-CONTAINING PROTEIN"/>
    <property type="match status" value="1"/>
</dbReference>
<dbReference type="InterPro" id="IPR000326">
    <property type="entry name" value="PAP2/HPO"/>
</dbReference>
<keyword evidence="5 6" id="KW-0472">Membrane</keyword>
<dbReference type="GO" id="GO:0046839">
    <property type="term" value="P:phospholipid dephosphorylation"/>
    <property type="evidence" value="ECO:0007669"/>
    <property type="project" value="TreeGrafter"/>
</dbReference>
<proteinExistence type="inferred from homology"/>
<evidence type="ECO:0000256" key="1">
    <source>
        <dbReference type="ARBA" id="ARBA00004141"/>
    </source>
</evidence>
<comment type="subcellular location">
    <subcellularLocation>
        <location evidence="1">Membrane</location>
        <topology evidence="1">Multi-pass membrane protein</topology>
    </subcellularLocation>
</comment>
<dbReference type="AlphaFoldDB" id="A0A8S1H7E0"/>
<keyword evidence="4 6" id="KW-1133">Transmembrane helix</keyword>
<dbReference type="GO" id="GO:0008195">
    <property type="term" value="F:phosphatidate phosphatase activity"/>
    <property type="evidence" value="ECO:0007669"/>
    <property type="project" value="TreeGrafter"/>
</dbReference>
<name>A0A8S1H7E0_9PELO</name>
<feature type="transmembrane region" description="Helical" evidence="6">
    <location>
        <begin position="85"/>
        <end position="110"/>
    </location>
</feature>
<sequence length="268" mass="30591">MIRLVSVILSIPLLLFAKYLTKKIPFTDTGFFCDDTEIRYPSREDTVSSEVMHLIYAVTAVLAIIMTELSLLRTRRHFSVQWHQCFLNIVFFFSIYLCSVLSVSVSLNVFKSTSSRLRPNFIDVCKPKHLDQLCPLGSNAWVENFTCTGESRRDLHFSFPSGHAAHSIFFATFLISLLHLRPRVPVVVKIYAQFAIFVFSVYVCLSRIRDFKHRYVDVAGGGLLGFAIGMGMIELVLRGFNHPMYILPSEGFQNEPIFGKVNDYRSIP</sequence>
<evidence type="ECO:0000313" key="9">
    <source>
        <dbReference type="Proteomes" id="UP000835052"/>
    </source>
</evidence>
<dbReference type="SMART" id="SM00014">
    <property type="entry name" value="acidPPc"/>
    <property type="match status" value="1"/>
</dbReference>
<comment type="similarity">
    <text evidence="2">Belongs to the PA-phosphatase related phosphoesterase family.</text>
</comment>
<keyword evidence="9" id="KW-1185">Reference proteome</keyword>
<reference evidence="8" key="1">
    <citation type="submission" date="2020-10" db="EMBL/GenBank/DDBJ databases">
        <authorList>
            <person name="Kikuchi T."/>
        </authorList>
    </citation>
    <scope>NUCLEOTIDE SEQUENCE</scope>
    <source>
        <strain evidence="8">NKZ352</strain>
    </source>
</reference>
<organism evidence="8 9">
    <name type="scientific">Caenorhabditis auriculariae</name>
    <dbReference type="NCBI Taxonomy" id="2777116"/>
    <lineage>
        <taxon>Eukaryota</taxon>
        <taxon>Metazoa</taxon>
        <taxon>Ecdysozoa</taxon>
        <taxon>Nematoda</taxon>
        <taxon>Chromadorea</taxon>
        <taxon>Rhabditida</taxon>
        <taxon>Rhabditina</taxon>
        <taxon>Rhabditomorpha</taxon>
        <taxon>Rhabditoidea</taxon>
        <taxon>Rhabditidae</taxon>
        <taxon>Peloderinae</taxon>
        <taxon>Caenorhabditis</taxon>
    </lineage>
</organism>
<evidence type="ECO:0000256" key="5">
    <source>
        <dbReference type="ARBA" id="ARBA00023136"/>
    </source>
</evidence>
<evidence type="ECO:0000259" key="7">
    <source>
        <dbReference type="SMART" id="SM00014"/>
    </source>
</evidence>
<evidence type="ECO:0000256" key="4">
    <source>
        <dbReference type="ARBA" id="ARBA00022989"/>
    </source>
</evidence>
<evidence type="ECO:0000256" key="6">
    <source>
        <dbReference type="SAM" id="Phobius"/>
    </source>
</evidence>
<comment type="caution">
    <text evidence="8">The sequence shown here is derived from an EMBL/GenBank/DDBJ whole genome shotgun (WGS) entry which is preliminary data.</text>
</comment>
<feature type="transmembrane region" description="Helical" evidence="6">
    <location>
        <begin position="54"/>
        <end position="73"/>
    </location>
</feature>
<dbReference type="GO" id="GO:0007165">
    <property type="term" value="P:signal transduction"/>
    <property type="evidence" value="ECO:0007669"/>
    <property type="project" value="TreeGrafter"/>
</dbReference>
<dbReference type="Proteomes" id="UP000835052">
    <property type="component" value="Unassembled WGS sequence"/>
</dbReference>
<dbReference type="InterPro" id="IPR036938">
    <property type="entry name" value="PAP2/HPO_sf"/>
</dbReference>
<gene>
    <name evidence="8" type="ORF">CAUJ_LOCUS7021</name>
</gene>
<evidence type="ECO:0000256" key="2">
    <source>
        <dbReference type="ARBA" id="ARBA00008816"/>
    </source>
</evidence>
<dbReference type="Pfam" id="PF01569">
    <property type="entry name" value="PAP2"/>
    <property type="match status" value="1"/>
</dbReference>
<dbReference type="GO" id="GO:0005886">
    <property type="term" value="C:plasma membrane"/>
    <property type="evidence" value="ECO:0007669"/>
    <property type="project" value="TreeGrafter"/>
</dbReference>
<evidence type="ECO:0000256" key="3">
    <source>
        <dbReference type="ARBA" id="ARBA00022692"/>
    </source>
</evidence>
<keyword evidence="3 6" id="KW-0812">Transmembrane</keyword>